<gene>
    <name evidence="2" type="ORF">S01H4_25934</name>
</gene>
<proteinExistence type="predicted"/>
<dbReference type="Gene3D" id="3.20.20.210">
    <property type="match status" value="1"/>
</dbReference>
<accession>X1ADV1</accession>
<name>X1ADV1_9ZZZZ</name>
<evidence type="ECO:0000259" key="1">
    <source>
        <dbReference type="Pfam" id="PF01208"/>
    </source>
</evidence>
<organism evidence="2">
    <name type="scientific">marine sediment metagenome</name>
    <dbReference type="NCBI Taxonomy" id="412755"/>
    <lineage>
        <taxon>unclassified sequences</taxon>
        <taxon>metagenomes</taxon>
        <taxon>ecological metagenomes</taxon>
    </lineage>
</organism>
<reference evidence="2" key="1">
    <citation type="journal article" date="2014" name="Front. Microbiol.">
        <title>High frequency of phylogenetically diverse reductive dehalogenase-homologous genes in deep subseafloor sedimentary metagenomes.</title>
        <authorList>
            <person name="Kawai M."/>
            <person name="Futagami T."/>
            <person name="Toyoda A."/>
            <person name="Takaki Y."/>
            <person name="Nishi S."/>
            <person name="Hori S."/>
            <person name="Arai W."/>
            <person name="Tsubouchi T."/>
            <person name="Morono Y."/>
            <person name="Uchiyama I."/>
            <person name="Ito T."/>
            <person name="Fujiyama A."/>
            <person name="Inagaki F."/>
            <person name="Takami H."/>
        </authorList>
    </citation>
    <scope>NUCLEOTIDE SEQUENCE</scope>
    <source>
        <strain evidence="2">Expedition CK06-06</strain>
    </source>
</reference>
<feature type="domain" description="Uroporphyrinogen decarboxylase (URO-D)" evidence="1">
    <location>
        <begin position="3"/>
        <end position="66"/>
    </location>
</feature>
<sequence>MDAVLISSAFAGGPFLSRDMYRDFVIPYERKVTDAVKKTGTPVYTHTCGHIGDRLDLMVETGTMGIDTL</sequence>
<protein>
    <recommendedName>
        <fullName evidence="1">Uroporphyrinogen decarboxylase (URO-D) domain-containing protein</fullName>
    </recommendedName>
</protein>
<dbReference type="GO" id="GO:0004853">
    <property type="term" value="F:uroporphyrinogen decarboxylase activity"/>
    <property type="evidence" value="ECO:0007669"/>
    <property type="project" value="InterPro"/>
</dbReference>
<dbReference type="SUPFAM" id="SSF51726">
    <property type="entry name" value="UROD/MetE-like"/>
    <property type="match status" value="1"/>
</dbReference>
<comment type="caution">
    <text evidence="2">The sequence shown here is derived from an EMBL/GenBank/DDBJ whole genome shotgun (WGS) entry which is preliminary data.</text>
</comment>
<feature type="non-terminal residue" evidence="2">
    <location>
        <position position="69"/>
    </location>
</feature>
<dbReference type="Pfam" id="PF01208">
    <property type="entry name" value="URO-D"/>
    <property type="match status" value="1"/>
</dbReference>
<dbReference type="EMBL" id="BART01012419">
    <property type="protein sequence ID" value="GAG80735.1"/>
    <property type="molecule type" value="Genomic_DNA"/>
</dbReference>
<evidence type="ECO:0000313" key="2">
    <source>
        <dbReference type="EMBL" id="GAG80735.1"/>
    </source>
</evidence>
<dbReference type="AlphaFoldDB" id="X1ADV1"/>
<dbReference type="InterPro" id="IPR038071">
    <property type="entry name" value="UROD/MetE-like_sf"/>
</dbReference>
<dbReference type="GO" id="GO:0006779">
    <property type="term" value="P:porphyrin-containing compound biosynthetic process"/>
    <property type="evidence" value="ECO:0007669"/>
    <property type="project" value="InterPro"/>
</dbReference>
<dbReference type="InterPro" id="IPR000257">
    <property type="entry name" value="Uroporphyrinogen_deCOase"/>
</dbReference>